<reference evidence="3" key="1">
    <citation type="submission" date="2023-02" db="EMBL/GenBank/DDBJ databases">
        <title>Actinomadura rubrobrunea NBRC 14622.</title>
        <authorList>
            <person name="Ichikawa N."/>
            <person name="Sato H."/>
            <person name="Tonouchi N."/>
        </authorList>
    </citation>
    <scope>NUCLEOTIDE SEQUENCE</scope>
    <source>
        <strain evidence="3">NBRC 14622</strain>
    </source>
</reference>
<organism evidence="3 4">
    <name type="scientific">Actinomadura rubrobrunea</name>
    <dbReference type="NCBI Taxonomy" id="115335"/>
    <lineage>
        <taxon>Bacteria</taxon>
        <taxon>Bacillati</taxon>
        <taxon>Actinomycetota</taxon>
        <taxon>Actinomycetes</taxon>
        <taxon>Streptosporangiales</taxon>
        <taxon>Thermomonosporaceae</taxon>
        <taxon>Actinomadura</taxon>
    </lineage>
</organism>
<feature type="transmembrane region" description="Helical" evidence="2">
    <location>
        <begin position="152"/>
        <end position="174"/>
    </location>
</feature>
<evidence type="ECO:0000256" key="2">
    <source>
        <dbReference type="SAM" id="Phobius"/>
    </source>
</evidence>
<proteinExistence type="predicted"/>
<dbReference type="Proteomes" id="UP001165124">
    <property type="component" value="Unassembled WGS sequence"/>
</dbReference>
<gene>
    <name evidence="3" type="ORF">Arub01_05950</name>
</gene>
<keyword evidence="2" id="KW-0812">Transmembrane</keyword>
<feature type="region of interest" description="Disordered" evidence="1">
    <location>
        <begin position="1"/>
        <end position="21"/>
    </location>
</feature>
<evidence type="ECO:0000256" key="1">
    <source>
        <dbReference type="SAM" id="MobiDB-lite"/>
    </source>
</evidence>
<keyword evidence="2" id="KW-1133">Transmembrane helix</keyword>
<dbReference type="AlphaFoldDB" id="A0A9W6PSD4"/>
<comment type="caution">
    <text evidence="3">The sequence shown here is derived from an EMBL/GenBank/DDBJ whole genome shotgun (WGS) entry which is preliminary data.</text>
</comment>
<keyword evidence="2" id="KW-0472">Membrane</keyword>
<sequence>MGESKVSLIKKPGAARPHRGDETTRALCAGVYLDPEFRDDVITQVHNAPRRRVPPSYGYDVVPVVTHAWRAWRLEALRDAAVLAVLIGGWSVRPPAFFAAVGGLVLWHLVGQVLRSASTVLRESTKTKLDDWLRRDVTRHDTNDLSRHKRTLLVSARGCLLAVIVTALTAGAYGLSLREAMASALPLLLLITAAVAFAEVQRARHLTALHRGGPVRPRRLGRRLKAIDDQQLHPLVVYSRPKPKDDSETLPSLDLSDTPSMFVGSGKLIHRWVPPLTIQLLKPAAPLPDHLPRHSANGSGRADMSDREHVTPPFDAHELVEHLKRKMKPIGLTADPVHLPGYSVTDRVFVCEDEITTDPVLLTGDFGREHMRRIIDAPPGVAHHFLEIRTTSSGELVTTVFLRVAIQGRSLCLDFAACALTRTPAEYHSPGSGPYTDGTPIRLVLRSLCDLPYHVVRSFRVAKAPLILLHTGFAMLQAKSTHRHGPLTASTFSVREHKAAEWKDSSLDRPTIEEQLKIIELRLLEATEDFLTAHNVDTSAFKKRAETIISASVLNMGGHVDINNSAVGGNAQIIHGGAAEAAAAASQGAQL</sequence>
<accession>A0A9W6PSD4</accession>
<dbReference type="RefSeq" id="WP_067916525.1">
    <property type="nucleotide sequence ID" value="NZ_BSRZ01000001.1"/>
</dbReference>
<evidence type="ECO:0000313" key="3">
    <source>
        <dbReference type="EMBL" id="GLW62351.1"/>
    </source>
</evidence>
<evidence type="ECO:0000313" key="4">
    <source>
        <dbReference type="Proteomes" id="UP001165124"/>
    </source>
</evidence>
<name>A0A9W6PSD4_9ACTN</name>
<dbReference type="EMBL" id="BSRZ01000001">
    <property type="protein sequence ID" value="GLW62351.1"/>
    <property type="molecule type" value="Genomic_DNA"/>
</dbReference>
<protein>
    <submittedName>
        <fullName evidence="3">Uncharacterized protein</fullName>
    </submittedName>
</protein>
<keyword evidence="4" id="KW-1185">Reference proteome</keyword>